<accession>A0A927H853</accession>
<evidence type="ECO:0000256" key="3">
    <source>
        <dbReference type="ARBA" id="ARBA00022630"/>
    </source>
</evidence>
<dbReference type="PANTHER" id="PTHR42784">
    <property type="entry name" value="PYRANOSE 2-OXIDASE"/>
    <property type="match status" value="1"/>
</dbReference>
<keyword evidence="8" id="KW-1185">Reference proteome</keyword>
<dbReference type="Proteomes" id="UP000632125">
    <property type="component" value="Unassembled WGS sequence"/>
</dbReference>
<dbReference type="InterPro" id="IPR000172">
    <property type="entry name" value="GMC_OxRdtase_N"/>
</dbReference>
<protein>
    <submittedName>
        <fullName evidence="7">LysM peptidoglycan-binding domain-containing protein</fullName>
    </submittedName>
</protein>
<keyword evidence="4" id="KW-0274">FAD</keyword>
<evidence type="ECO:0000313" key="8">
    <source>
        <dbReference type="Proteomes" id="UP000632125"/>
    </source>
</evidence>
<dbReference type="InterPro" id="IPR018392">
    <property type="entry name" value="LysM"/>
</dbReference>
<dbReference type="PANTHER" id="PTHR42784:SF1">
    <property type="entry name" value="PYRANOSE 2-OXIDASE"/>
    <property type="match status" value="1"/>
</dbReference>
<dbReference type="SUPFAM" id="SSF54373">
    <property type="entry name" value="FAD-linked reductases, C-terminal domain"/>
    <property type="match status" value="1"/>
</dbReference>
<dbReference type="Gene3D" id="3.50.50.60">
    <property type="entry name" value="FAD/NAD(P)-binding domain"/>
    <property type="match status" value="2"/>
</dbReference>
<evidence type="ECO:0000256" key="4">
    <source>
        <dbReference type="ARBA" id="ARBA00022827"/>
    </source>
</evidence>
<dbReference type="InterPro" id="IPR036188">
    <property type="entry name" value="FAD/NAD-bd_sf"/>
</dbReference>
<dbReference type="SUPFAM" id="SSF54106">
    <property type="entry name" value="LysM domain"/>
    <property type="match status" value="1"/>
</dbReference>
<evidence type="ECO:0000256" key="2">
    <source>
        <dbReference type="ARBA" id="ARBA00010790"/>
    </source>
</evidence>
<evidence type="ECO:0000256" key="1">
    <source>
        <dbReference type="ARBA" id="ARBA00001974"/>
    </source>
</evidence>
<sequence length="552" mass="59711">MRRYVATNGDTPGSIANRYGIEERLLLEANPHIRGSRAITAGTPVQIPELPSAAAAGTLFTCPPAEPFPYLNSWVPLTPIGQMQEAEYDVLIIGTGMGGGAALWRLCQQWADCGKKIGVIEKGGLLLQTHSWNVPTLNNERAGRLFANPAVAYPIGRTLPQFPGAREVYALGGRTAFWGTVSPRLRRSDFTRWPISYEEMEPYYNIAETVMKISKAYSEDSTITETLLERLWMNGYPEATNSPMAVNHNPTKYGEVAASAAFSSIDFVAKALNLAPFDLAIGACATRIFIEGGRVAAIEAKAPGGTPYYLRAKTVIVAASALQAPRLLLHSRIPGRAIGHYLSSHSFVVTNGLLRAPTLPEVMGTLAILVPATEEHPYQVQIQGPGPYYWYHDTDKMIQEEWGFNFFGGFGMVEPRFENRVYLEPGRPDENGMPNIGVSFSYGPRDYAVIEQLQAAIPRIASAAGIQLTGPEGRPDLCLLPPGADFHEHGTCRMGDNPATSATDRYGQIHGVAGLYAAGNCVLPSIGAANPSLTAAAAAIRTADHIVRTQRA</sequence>
<dbReference type="Pfam" id="PF01476">
    <property type="entry name" value="LysM"/>
    <property type="match status" value="1"/>
</dbReference>
<dbReference type="EMBL" id="JACXIY010000019">
    <property type="protein sequence ID" value="MBD2870274.1"/>
    <property type="molecule type" value="Genomic_DNA"/>
</dbReference>
<reference evidence="7" key="1">
    <citation type="submission" date="2020-09" db="EMBL/GenBank/DDBJ databases">
        <title>A novel bacterium of genus Paenibacillus, isolated from South China Sea.</title>
        <authorList>
            <person name="Huang H."/>
            <person name="Mo K."/>
            <person name="Hu Y."/>
        </authorList>
    </citation>
    <scope>NUCLEOTIDE SEQUENCE</scope>
    <source>
        <strain evidence="7">IB182493</strain>
    </source>
</reference>
<organism evidence="7 8">
    <name type="scientific">Paenibacillus arenilitoris</name>
    <dbReference type="NCBI Taxonomy" id="2772299"/>
    <lineage>
        <taxon>Bacteria</taxon>
        <taxon>Bacillati</taxon>
        <taxon>Bacillota</taxon>
        <taxon>Bacilli</taxon>
        <taxon>Bacillales</taxon>
        <taxon>Paenibacillaceae</taxon>
        <taxon>Paenibacillus</taxon>
    </lineage>
</organism>
<gene>
    <name evidence="7" type="ORF">IDH41_16970</name>
</gene>
<comment type="similarity">
    <text evidence="2">Belongs to the GMC oxidoreductase family.</text>
</comment>
<keyword evidence="5" id="KW-0560">Oxidoreductase</keyword>
<dbReference type="GO" id="GO:0050660">
    <property type="term" value="F:flavin adenine dinucleotide binding"/>
    <property type="evidence" value="ECO:0007669"/>
    <property type="project" value="InterPro"/>
</dbReference>
<dbReference type="CDD" id="cd00118">
    <property type="entry name" value="LysM"/>
    <property type="match status" value="1"/>
</dbReference>
<dbReference type="InterPro" id="IPR036779">
    <property type="entry name" value="LysM_dom_sf"/>
</dbReference>
<comment type="cofactor">
    <cofactor evidence="1">
        <name>FAD</name>
        <dbReference type="ChEBI" id="CHEBI:57692"/>
    </cofactor>
</comment>
<evidence type="ECO:0000313" key="7">
    <source>
        <dbReference type="EMBL" id="MBD2870274.1"/>
    </source>
</evidence>
<dbReference type="Gene3D" id="3.10.350.10">
    <property type="entry name" value="LysM domain"/>
    <property type="match status" value="1"/>
</dbReference>
<dbReference type="Pfam" id="PF00732">
    <property type="entry name" value="GMC_oxred_N"/>
    <property type="match status" value="1"/>
</dbReference>
<name>A0A927H853_9BACL</name>
<dbReference type="Pfam" id="PF05199">
    <property type="entry name" value="GMC_oxred_C"/>
    <property type="match status" value="1"/>
</dbReference>
<dbReference type="RefSeq" id="WP_190863070.1">
    <property type="nucleotide sequence ID" value="NZ_JACXIY010000019.1"/>
</dbReference>
<dbReference type="PROSITE" id="PS51782">
    <property type="entry name" value="LYSM"/>
    <property type="match status" value="1"/>
</dbReference>
<proteinExistence type="inferred from homology"/>
<dbReference type="AlphaFoldDB" id="A0A927H853"/>
<dbReference type="GO" id="GO:0016614">
    <property type="term" value="F:oxidoreductase activity, acting on CH-OH group of donors"/>
    <property type="evidence" value="ECO:0007669"/>
    <property type="project" value="InterPro"/>
</dbReference>
<dbReference type="SUPFAM" id="SSF51905">
    <property type="entry name" value="FAD/NAD(P)-binding domain"/>
    <property type="match status" value="1"/>
</dbReference>
<dbReference type="InterPro" id="IPR007867">
    <property type="entry name" value="GMC_OxRtase_C"/>
</dbReference>
<dbReference type="InterPro" id="IPR051473">
    <property type="entry name" value="P2Ox-like"/>
</dbReference>
<evidence type="ECO:0000256" key="5">
    <source>
        <dbReference type="ARBA" id="ARBA00023002"/>
    </source>
</evidence>
<evidence type="ECO:0000259" key="6">
    <source>
        <dbReference type="PROSITE" id="PS51782"/>
    </source>
</evidence>
<keyword evidence="3" id="KW-0285">Flavoprotein</keyword>
<dbReference type="SMART" id="SM00257">
    <property type="entry name" value="LysM"/>
    <property type="match status" value="1"/>
</dbReference>
<feature type="domain" description="LysM" evidence="6">
    <location>
        <begin position="2"/>
        <end position="47"/>
    </location>
</feature>
<comment type="caution">
    <text evidence="7">The sequence shown here is derived from an EMBL/GenBank/DDBJ whole genome shotgun (WGS) entry which is preliminary data.</text>
</comment>